<feature type="transmembrane region" description="Helical" evidence="8">
    <location>
        <begin position="495"/>
        <end position="518"/>
    </location>
</feature>
<evidence type="ECO:0000256" key="8">
    <source>
        <dbReference type="RuleBase" id="RU361142"/>
    </source>
</evidence>
<dbReference type="FunCoup" id="A0A1V8T4C9">
    <property type="interactions" value="1886"/>
</dbReference>
<comment type="subunit">
    <text evidence="8">Component of the oligosaccharyltransferase (OST) complex.</text>
</comment>
<evidence type="ECO:0000256" key="5">
    <source>
        <dbReference type="ARBA" id="ARBA00022824"/>
    </source>
</evidence>
<evidence type="ECO:0000256" key="2">
    <source>
        <dbReference type="ARBA" id="ARBA00004922"/>
    </source>
</evidence>
<dbReference type="Pfam" id="PF03345">
    <property type="entry name" value="OST48_N"/>
    <property type="match status" value="1"/>
</dbReference>
<keyword evidence="6 8" id="KW-1133">Transmembrane helix</keyword>
<dbReference type="PANTHER" id="PTHR10830:SF0">
    <property type="entry name" value="DOLICHYL-DIPHOSPHOOLIGOSACCHARIDE--PROTEIN GLYCOSYLTRANSFERASE 48 KDA SUBUNIT"/>
    <property type="match status" value="1"/>
</dbReference>
<evidence type="ECO:0000256" key="4">
    <source>
        <dbReference type="ARBA" id="ARBA00022692"/>
    </source>
</evidence>
<evidence type="ECO:0000313" key="13">
    <source>
        <dbReference type="Proteomes" id="UP000192596"/>
    </source>
</evidence>
<feature type="domain" description="OST48 middle" evidence="11">
    <location>
        <begin position="379"/>
        <end position="520"/>
    </location>
</feature>
<evidence type="ECO:0000259" key="11">
    <source>
        <dbReference type="Pfam" id="PF23358"/>
    </source>
</evidence>
<evidence type="ECO:0000256" key="7">
    <source>
        <dbReference type="ARBA" id="ARBA00023136"/>
    </source>
</evidence>
<dbReference type="Proteomes" id="UP000192596">
    <property type="component" value="Unassembled WGS sequence"/>
</dbReference>
<evidence type="ECO:0000256" key="9">
    <source>
        <dbReference type="SAM" id="MobiDB-lite"/>
    </source>
</evidence>
<evidence type="ECO:0000256" key="3">
    <source>
        <dbReference type="ARBA" id="ARBA00008743"/>
    </source>
</evidence>
<protein>
    <recommendedName>
        <fullName evidence="8">Dolichyl-diphosphooligosaccharide--protein glycosyltransferase subunit WBP1</fullName>
        <shortName evidence="8">Oligosaccharyl transferase subunit WBP1</shortName>
    </recommendedName>
</protein>
<feature type="region of interest" description="Disordered" evidence="9">
    <location>
        <begin position="527"/>
        <end position="546"/>
    </location>
</feature>
<feature type="domain" description="OST48 N-terminal" evidence="10">
    <location>
        <begin position="89"/>
        <end position="347"/>
    </location>
</feature>
<dbReference type="InterPro" id="IPR055457">
    <property type="entry name" value="OST48_N"/>
</dbReference>
<accession>A0A1V8T4C9</accession>
<comment type="function">
    <text evidence="8">Subunit of the oligosaccharyl transferase (OST) complex that catalyzes the initial transfer of a defined glycan (Glc(3)Man(9)GlcNAc(2) in eukaryotes) from the lipid carrier dolichol-pyrophosphate to an asparagine residue within an Asn-X-Ser/Thr consensus motif in nascent polypeptide chains, the first step in protein N-glycosylation. N-glycosylation occurs cotranslationally and the complex associates with the Sec61 complex at the channel-forming translocon complex that mediates protein translocation across the endoplasmic reticulum (ER).</text>
</comment>
<gene>
    <name evidence="12" type="ORF">B0A48_08699</name>
</gene>
<dbReference type="UniPathway" id="UPA00378"/>
<evidence type="ECO:0000259" key="10">
    <source>
        <dbReference type="Pfam" id="PF03345"/>
    </source>
</evidence>
<dbReference type="EMBL" id="NAJO01000017">
    <property type="protein sequence ID" value="OQO06111.1"/>
    <property type="molecule type" value="Genomic_DNA"/>
</dbReference>
<evidence type="ECO:0000256" key="6">
    <source>
        <dbReference type="ARBA" id="ARBA00022989"/>
    </source>
</evidence>
<keyword evidence="7 8" id="KW-0472">Membrane</keyword>
<comment type="subcellular location">
    <subcellularLocation>
        <location evidence="8">Endoplasmic reticulum membrane</location>
        <topology evidence="8">Single-pass type I membrane protein</topology>
    </subcellularLocation>
    <subcellularLocation>
        <location evidence="1">Membrane</location>
        <topology evidence="1">Single-pass type I membrane protein</topology>
    </subcellularLocation>
</comment>
<comment type="pathway">
    <text evidence="2 8">Protein modification; protein glycosylation.</text>
</comment>
<evidence type="ECO:0000256" key="1">
    <source>
        <dbReference type="ARBA" id="ARBA00004479"/>
    </source>
</evidence>
<keyword evidence="4 8" id="KW-0812">Transmembrane</keyword>
<dbReference type="OrthoDB" id="29105at2759"/>
<reference evidence="13" key="1">
    <citation type="submission" date="2017-03" db="EMBL/GenBank/DDBJ databases">
        <title>Genomes of endolithic fungi from Antarctica.</title>
        <authorList>
            <person name="Coleine C."/>
            <person name="Masonjones S."/>
            <person name="Stajich J.E."/>
        </authorList>
    </citation>
    <scope>NUCLEOTIDE SEQUENCE [LARGE SCALE GENOMIC DNA]</scope>
    <source>
        <strain evidence="13">CCFEE 5527</strain>
    </source>
</reference>
<feature type="compositionally biased region" description="Basic and acidic residues" evidence="9">
    <location>
        <begin position="527"/>
        <end position="540"/>
    </location>
</feature>
<comment type="similarity">
    <text evidence="3 8">Belongs to the DDOST 48 kDa subunit family.</text>
</comment>
<name>A0A1V8T4C9_9PEZI</name>
<comment type="caution">
    <text evidence="12">The sequence shown here is derived from an EMBL/GenBank/DDBJ whole genome shotgun (WGS) entry which is preliminary data.</text>
</comment>
<sequence length="847" mass="94404">MATSMRDPPVRLALLSLPVEIKNQIFHLVFTRETPMLIYAKLRNDNVDSTQHKCPAALIQVCEQLRAYASRIFYGTTDKIIQCAAGNTLLVVIEDEADKAKYSTFWSDLTSRGFQLTYSTPKDTSLGLFHLGEPAYSHLLLLPPKSKGFGPNLTPKLIIEFVNAGSNVLLALSGDSSVPSAISSLLLELDITLPSDRTSLVVDHFNYDTKSASEQHDVLLLPSGSSGKKGIKDYFGVEGLVALPRAVGQVLGNESPLLSSIVKAPATAYTYSPKSDDTEADDLFATGSQISLVTAFQALNNARFTVLGSVEALEDKWFDASVQAATAGAKASKSSNRAFAEKLSAWTFKEAGVIKAGIVTHSLNETGQKTTDITKAGVELNPTIYRIKNDVYYSIAISEWSGTNWTPFTPAAGDAVQLEFSMLSPFHRLNLLPSQQTANATIFTQTFKLPDQHGIFNFYVNYQRPFVTSVEEKRTVTVRHFAHDEWPRSYVISGAWPWISGIWVTVVGWLVFVGLWLYSKPAQPKQDLKATKRASSDRSTRTSAAEHNMATMATPLHSISAATQTVDKSCPLPVLHLTAEGPKESRLLLLPTELLTQIIEYVFEDSSIGPVTHMPNGIAVLNSSYTASSKLWPLLACRQLYYDHQILALAYTSFSITSPFANIDARLISLAPSLQSAIRSLTFVADDRHFRKLIAWGNCPFDMPNLQLDTLAIVLLSSSRWHFLFDHTRDLIQLLRRLHNLKRLVFVRNNASVKGSFKTWCNRLIGLILKIDHEQRYLVDPPNLEQVWWSWEYDAKAQTFTLEAAEARPLMGEDEYMRRSLGLMETLRVSVESEEWNPDPRSRVMYY</sequence>
<dbReference type="InterPro" id="IPR005013">
    <property type="entry name" value="DDOST_48_kDa_subunit"/>
</dbReference>
<dbReference type="STRING" id="1507870.A0A1V8T4C9"/>
<dbReference type="InParanoid" id="A0A1V8T4C9"/>
<evidence type="ECO:0000313" key="12">
    <source>
        <dbReference type="EMBL" id="OQO06111.1"/>
    </source>
</evidence>
<keyword evidence="13" id="KW-1185">Reference proteome</keyword>
<dbReference type="AlphaFoldDB" id="A0A1V8T4C9"/>
<proteinExistence type="inferred from homology"/>
<dbReference type="GO" id="GO:0018279">
    <property type="term" value="P:protein N-linked glycosylation via asparagine"/>
    <property type="evidence" value="ECO:0007669"/>
    <property type="project" value="UniProtKB-UniRule"/>
</dbReference>
<dbReference type="GO" id="GO:0008250">
    <property type="term" value="C:oligosaccharyltransferase complex"/>
    <property type="evidence" value="ECO:0007669"/>
    <property type="project" value="TreeGrafter"/>
</dbReference>
<dbReference type="PANTHER" id="PTHR10830">
    <property type="entry name" value="DOLICHYL-DIPHOSPHOOLIGOSACCHARIDE--PROTEIN GLYCOSYLTRANSFERASE 48 KDA SUBUNIT"/>
    <property type="match status" value="1"/>
</dbReference>
<dbReference type="InterPro" id="IPR055459">
    <property type="entry name" value="OST48_MD"/>
</dbReference>
<keyword evidence="5 8" id="KW-0256">Endoplasmic reticulum</keyword>
<dbReference type="Pfam" id="PF23358">
    <property type="entry name" value="OST48_MD"/>
    <property type="match status" value="1"/>
</dbReference>
<organism evidence="12 13">
    <name type="scientific">Cryoendolithus antarcticus</name>
    <dbReference type="NCBI Taxonomy" id="1507870"/>
    <lineage>
        <taxon>Eukaryota</taxon>
        <taxon>Fungi</taxon>
        <taxon>Dikarya</taxon>
        <taxon>Ascomycota</taxon>
        <taxon>Pezizomycotina</taxon>
        <taxon>Dothideomycetes</taxon>
        <taxon>Dothideomycetidae</taxon>
        <taxon>Cladosporiales</taxon>
        <taxon>Cladosporiaceae</taxon>
        <taxon>Cryoendolithus</taxon>
    </lineage>
</organism>